<gene>
    <name evidence="1" type="ORF">D6D13_02353</name>
</gene>
<comment type="caution">
    <text evidence="1">The sequence shown here is derived from an EMBL/GenBank/DDBJ whole genome shotgun (WGS) entry which is preliminary data.</text>
</comment>
<dbReference type="AlphaFoldDB" id="A0A4S9D4S0"/>
<dbReference type="EMBL" id="QZAS01000006">
    <property type="protein sequence ID" value="THX15219.1"/>
    <property type="molecule type" value="Genomic_DNA"/>
</dbReference>
<accession>A0A4S9D4S0</accession>
<proteinExistence type="predicted"/>
<sequence length="173" mass="19834">MAPDLGAWTCQSESHLPTPLLLSKISIVTTTAQTYFFYTPLKARHYITNMLPVQEPPKQDLLDQLDRSRLSELQYLSTYCPFTLNAKPCPHGSKCLLKKVCYVLCAFRTTGSYCDGDHQVSAICQQFLTDKGCRYRKEDDHPFLGRSHDVELRRCMDVMLKPHQLGLYGVEHF</sequence>
<protein>
    <submittedName>
        <fullName evidence="1">Uncharacterized protein</fullName>
    </submittedName>
</protein>
<evidence type="ECO:0000313" key="1">
    <source>
        <dbReference type="EMBL" id="THX15219.1"/>
    </source>
</evidence>
<organism evidence="1">
    <name type="scientific">Aureobasidium pullulans</name>
    <name type="common">Black yeast</name>
    <name type="synonym">Pullularia pullulans</name>
    <dbReference type="NCBI Taxonomy" id="5580"/>
    <lineage>
        <taxon>Eukaryota</taxon>
        <taxon>Fungi</taxon>
        <taxon>Dikarya</taxon>
        <taxon>Ascomycota</taxon>
        <taxon>Pezizomycotina</taxon>
        <taxon>Dothideomycetes</taxon>
        <taxon>Dothideomycetidae</taxon>
        <taxon>Dothideales</taxon>
        <taxon>Saccotheciaceae</taxon>
        <taxon>Aureobasidium</taxon>
    </lineage>
</organism>
<name>A0A4S9D4S0_AURPU</name>
<reference evidence="1" key="1">
    <citation type="submission" date="2018-10" db="EMBL/GenBank/DDBJ databases">
        <title>Fifty Aureobasidium pullulans genomes reveal a recombining polyextremotolerant generalist.</title>
        <authorList>
            <person name="Gostincar C."/>
            <person name="Turk M."/>
            <person name="Zajc J."/>
            <person name="Gunde-Cimerman N."/>
        </authorList>
    </citation>
    <scope>NUCLEOTIDE SEQUENCE [LARGE SCALE GENOMIC DNA]</scope>
    <source>
        <strain evidence="1">EXF-10085</strain>
    </source>
</reference>